<dbReference type="Pfam" id="PF26335">
    <property type="entry name" value="ARB_00930_C"/>
    <property type="match status" value="1"/>
</dbReference>
<dbReference type="AlphaFoldDB" id="A0A6A6RRC8"/>
<evidence type="ECO:0000256" key="1">
    <source>
        <dbReference type="ARBA" id="ARBA00038473"/>
    </source>
</evidence>
<dbReference type="Gene3D" id="3.40.710.10">
    <property type="entry name" value="DD-peptidase/beta-lactamase superfamily"/>
    <property type="match status" value="1"/>
</dbReference>
<keyword evidence="5" id="KW-1185">Reference proteome</keyword>
<accession>A0A6A6RRC8</accession>
<dbReference type="InterPro" id="IPR051478">
    <property type="entry name" value="Beta-lactamase-like_AB/R"/>
</dbReference>
<evidence type="ECO:0000259" key="2">
    <source>
        <dbReference type="Pfam" id="PF00144"/>
    </source>
</evidence>
<reference evidence="4" key="1">
    <citation type="journal article" date="2020" name="Stud. Mycol.">
        <title>101 Dothideomycetes genomes: a test case for predicting lifestyles and emergence of pathogens.</title>
        <authorList>
            <person name="Haridas S."/>
            <person name="Albert R."/>
            <person name="Binder M."/>
            <person name="Bloem J."/>
            <person name="Labutti K."/>
            <person name="Salamov A."/>
            <person name="Andreopoulos B."/>
            <person name="Baker S."/>
            <person name="Barry K."/>
            <person name="Bills G."/>
            <person name="Bluhm B."/>
            <person name="Cannon C."/>
            <person name="Castanera R."/>
            <person name="Culley D."/>
            <person name="Daum C."/>
            <person name="Ezra D."/>
            <person name="Gonzalez J."/>
            <person name="Henrissat B."/>
            <person name="Kuo A."/>
            <person name="Liang C."/>
            <person name="Lipzen A."/>
            <person name="Lutzoni F."/>
            <person name="Magnuson J."/>
            <person name="Mondo S."/>
            <person name="Nolan M."/>
            <person name="Ohm R."/>
            <person name="Pangilinan J."/>
            <person name="Park H.-J."/>
            <person name="Ramirez L."/>
            <person name="Alfaro M."/>
            <person name="Sun H."/>
            <person name="Tritt A."/>
            <person name="Yoshinaga Y."/>
            <person name="Zwiers L.-H."/>
            <person name="Turgeon B."/>
            <person name="Goodwin S."/>
            <person name="Spatafora J."/>
            <person name="Crous P."/>
            <person name="Grigoriev I."/>
        </authorList>
    </citation>
    <scope>NUCLEOTIDE SEQUENCE</scope>
    <source>
        <strain evidence="4">CBS 473.64</strain>
    </source>
</reference>
<organism evidence="4 5">
    <name type="scientific">Massarina eburnea CBS 473.64</name>
    <dbReference type="NCBI Taxonomy" id="1395130"/>
    <lineage>
        <taxon>Eukaryota</taxon>
        <taxon>Fungi</taxon>
        <taxon>Dikarya</taxon>
        <taxon>Ascomycota</taxon>
        <taxon>Pezizomycotina</taxon>
        <taxon>Dothideomycetes</taxon>
        <taxon>Pleosporomycetidae</taxon>
        <taxon>Pleosporales</taxon>
        <taxon>Massarineae</taxon>
        <taxon>Massarinaceae</taxon>
        <taxon>Massarina</taxon>
    </lineage>
</organism>
<feature type="domain" description="Beta-lactamase-related" evidence="2">
    <location>
        <begin position="79"/>
        <end position="373"/>
    </location>
</feature>
<gene>
    <name evidence="4" type="ORF">P280DRAFT_405293</name>
</gene>
<name>A0A6A6RRC8_9PLEO</name>
<dbReference type="OrthoDB" id="10250282at2759"/>
<dbReference type="InterPro" id="IPR001466">
    <property type="entry name" value="Beta-lactam-related"/>
</dbReference>
<evidence type="ECO:0000313" key="5">
    <source>
        <dbReference type="Proteomes" id="UP000799753"/>
    </source>
</evidence>
<protein>
    <submittedName>
        <fullName evidence="4">Beta-lactamase/transpeptidase-like protein</fullName>
    </submittedName>
</protein>
<dbReference type="InterPro" id="IPR058664">
    <property type="entry name" value="ARB_00930-like_C"/>
</dbReference>
<dbReference type="InterPro" id="IPR012338">
    <property type="entry name" value="Beta-lactam/transpept-like"/>
</dbReference>
<sequence>MKGDSSAHRYCPPPGPILPPPSNIESSHVFISDALLKNTSWFDSSTFAIKASIGDVPVINYQHWGKINSAGSATKDLFNTKFRLASVTKVFTVLAVLLSGDKIGWEDSITKYIPGLEAALYKDVSISALAGQTSGLGRYGYVSDLSFLPTFSPKILGLTPINTTLPGCDPFPGGTVCTASQVLDMFNDPNHHPHSPNSVSLYSNIAYNLLGQALESVYPNQSYASIIKKLIFEPIGMQTAGFDTPSASDEAEAILPLSGQQWFAAPFSNFDPAGGIWATPDEFHKFAMAVRGNKLLNAAETRKWLQPRSFLPSYYQLVGAPWEIIRPSDLKITVPRPIDIYTKSGGVPGYTSYLVLIPEYDVTITINVAGDKATPALQTLLPTVIKPLVAYADTQARQQALAKYAGTYRGASGSNSSLVLTIDGGPGLKISSFNMNGAPVVAGLAAMRGIPVASASARVYPYDTDAWAEGKQVWRFQLDGPMATGNTWADLDCASWNFGDPARYVGNPLDILNVKVDSNGKAKEIELVGWRSTLKRTKD</sequence>
<evidence type="ECO:0000313" key="4">
    <source>
        <dbReference type="EMBL" id="KAF2638189.1"/>
    </source>
</evidence>
<evidence type="ECO:0000259" key="3">
    <source>
        <dbReference type="Pfam" id="PF26335"/>
    </source>
</evidence>
<feature type="domain" description="Beta-lactamase-like ARB-00930-like C-terminal" evidence="3">
    <location>
        <begin position="396"/>
        <end position="537"/>
    </location>
</feature>
<dbReference type="Pfam" id="PF00144">
    <property type="entry name" value="Beta-lactamase"/>
    <property type="match status" value="1"/>
</dbReference>
<comment type="similarity">
    <text evidence="1">Belongs to the beta-lactamase family.</text>
</comment>
<dbReference type="EMBL" id="MU006790">
    <property type="protein sequence ID" value="KAF2638189.1"/>
    <property type="molecule type" value="Genomic_DNA"/>
</dbReference>
<dbReference type="PANTHER" id="PTHR22935:SF95">
    <property type="entry name" value="BETA-LACTAMASE-LIKE 1-RELATED"/>
    <property type="match status" value="1"/>
</dbReference>
<dbReference type="SUPFAM" id="SSF56601">
    <property type="entry name" value="beta-lactamase/transpeptidase-like"/>
    <property type="match status" value="1"/>
</dbReference>
<dbReference type="PANTHER" id="PTHR22935">
    <property type="entry name" value="PENICILLIN-BINDING PROTEIN"/>
    <property type="match status" value="1"/>
</dbReference>
<dbReference type="Proteomes" id="UP000799753">
    <property type="component" value="Unassembled WGS sequence"/>
</dbReference>
<proteinExistence type="inferred from homology"/>